<evidence type="ECO:0000256" key="5">
    <source>
        <dbReference type="SAM" id="Phobius"/>
    </source>
</evidence>
<feature type="transmembrane region" description="Helical" evidence="5">
    <location>
        <begin position="174"/>
        <end position="192"/>
    </location>
</feature>
<evidence type="ECO:0000256" key="1">
    <source>
        <dbReference type="ARBA" id="ARBA00004141"/>
    </source>
</evidence>
<keyword evidence="2 5" id="KW-0812">Transmembrane</keyword>
<dbReference type="GO" id="GO:0016020">
    <property type="term" value="C:membrane"/>
    <property type="evidence" value="ECO:0007669"/>
    <property type="project" value="UniProtKB-SubCell"/>
</dbReference>
<feature type="transmembrane region" description="Helical" evidence="5">
    <location>
        <begin position="457"/>
        <end position="477"/>
    </location>
</feature>
<dbReference type="PANTHER" id="PTHR37422">
    <property type="entry name" value="TEICHURONIC ACID BIOSYNTHESIS PROTEIN TUAE"/>
    <property type="match status" value="1"/>
</dbReference>
<feature type="transmembrane region" description="Helical" evidence="5">
    <location>
        <begin position="397"/>
        <end position="418"/>
    </location>
</feature>
<feature type="transmembrane region" description="Helical" evidence="5">
    <location>
        <begin position="115"/>
        <end position="133"/>
    </location>
</feature>
<feature type="transmembrane region" description="Helical" evidence="5">
    <location>
        <begin position="302"/>
        <end position="319"/>
    </location>
</feature>
<accession>A0A4Y1VI39</accession>
<feature type="transmembrane region" description="Helical" evidence="5">
    <location>
        <begin position="60"/>
        <end position="79"/>
    </location>
</feature>
<dbReference type="PANTHER" id="PTHR37422:SF13">
    <property type="entry name" value="LIPOPOLYSACCHARIDE BIOSYNTHESIS PROTEIN PA4999-RELATED"/>
    <property type="match status" value="1"/>
</dbReference>
<dbReference type="KEGG" id="bun:Bun01g_29460"/>
<evidence type="ECO:0000256" key="4">
    <source>
        <dbReference type="ARBA" id="ARBA00023136"/>
    </source>
</evidence>
<dbReference type="InterPro" id="IPR007016">
    <property type="entry name" value="O-antigen_ligase-rel_domated"/>
</dbReference>
<feature type="transmembrane region" description="Helical" evidence="5">
    <location>
        <begin position="35"/>
        <end position="53"/>
    </location>
</feature>
<dbReference type="RefSeq" id="WP_117589617.1">
    <property type="nucleotide sequence ID" value="NZ_AP019724.1"/>
</dbReference>
<evidence type="ECO:0000256" key="3">
    <source>
        <dbReference type="ARBA" id="ARBA00022989"/>
    </source>
</evidence>
<name>A0A4Y1VI39_BACUN</name>
<feature type="transmembrane region" description="Helical" evidence="5">
    <location>
        <begin position="280"/>
        <end position="297"/>
    </location>
</feature>
<dbReference type="Pfam" id="PF04932">
    <property type="entry name" value="Wzy_C"/>
    <property type="match status" value="1"/>
</dbReference>
<keyword evidence="3 5" id="KW-1133">Transmembrane helix</keyword>
<evidence type="ECO:0000313" key="7">
    <source>
        <dbReference type="EMBL" id="BBK88576.1"/>
    </source>
</evidence>
<keyword evidence="4 5" id="KW-0472">Membrane</keyword>
<feature type="transmembrane region" description="Helical" evidence="5">
    <location>
        <begin position="85"/>
        <end position="103"/>
    </location>
</feature>
<protein>
    <submittedName>
        <fullName evidence="7">Membrane protein</fullName>
    </submittedName>
</protein>
<feature type="transmembrane region" description="Helical" evidence="5">
    <location>
        <begin position="145"/>
        <end position="167"/>
    </location>
</feature>
<dbReference type="Proteomes" id="UP000320533">
    <property type="component" value="Chromosome"/>
</dbReference>
<reference evidence="7 8" key="1">
    <citation type="submission" date="2019-06" db="EMBL/GenBank/DDBJ databases">
        <title>Complete genome sequence of Bacteroides uniformis NBRC 113350.</title>
        <authorList>
            <person name="Miura T."/>
            <person name="Furukawa M."/>
            <person name="Shimamura M."/>
            <person name="Ohyama Y."/>
            <person name="Yamazoe A."/>
            <person name="Kawasaki H."/>
        </authorList>
    </citation>
    <scope>NUCLEOTIDE SEQUENCE [LARGE SCALE GENOMIC DNA]</scope>
    <source>
        <strain evidence="7 8">NBRC 113350</strain>
    </source>
</reference>
<sequence>MQMGIKGHSISPFVATLSVFIIGLAVITYSLLSGAWYIFASICFFPFLLIMAIQALKNPFVGVCLLFTFNYFFIPWYRYTQGSGLSVWYDVATVTLLVTLLIYSYHQQGKIAWKYAKNILTFGGCIWAIYTAAEILNPTALTEAWVYSRGTIYNTLVVSLISVLTMTSYKRLRVIMLLLSIFTLTAVAKAIYQKYAGFDETETTMLIETEMYKTHLLSDVTRYFSFFTDAGNFGSNMGFATILFGISAIFMKKRSIRIYYAIIAMCAIYALFISGTRGALFVPIGGIILLTFLSKNIKLMGATVFFGLFFYVFFAHTYIGESNTSIRRMRTAFRPTEDASYIVRKENQKKLAEYLKYKPFGEGLGLGGVEARKYGSRLTTLIPHDSFYVKTWMETGIVGLVLFLIIYVSALLRGCYLIMFRIKNNELRGILTAIACGIFGMMISAYGNAFFGQFPTGFIIILFLSVLINGEHIDQLLTEKLRTKK</sequence>
<evidence type="ECO:0000313" key="8">
    <source>
        <dbReference type="Proteomes" id="UP000320533"/>
    </source>
</evidence>
<feature type="transmembrane region" description="Helical" evidence="5">
    <location>
        <begin position="12"/>
        <end position="29"/>
    </location>
</feature>
<dbReference type="AlphaFoldDB" id="A0A4Y1VI39"/>
<organism evidence="7 8">
    <name type="scientific">Bacteroides uniformis</name>
    <dbReference type="NCBI Taxonomy" id="820"/>
    <lineage>
        <taxon>Bacteria</taxon>
        <taxon>Pseudomonadati</taxon>
        <taxon>Bacteroidota</taxon>
        <taxon>Bacteroidia</taxon>
        <taxon>Bacteroidales</taxon>
        <taxon>Bacteroidaceae</taxon>
        <taxon>Bacteroides</taxon>
    </lineage>
</organism>
<evidence type="ECO:0000256" key="2">
    <source>
        <dbReference type="ARBA" id="ARBA00022692"/>
    </source>
</evidence>
<proteinExistence type="predicted"/>
<evidence type="ECO:0000259" key="6">
    <source>
        <dbReference type="Pfam" id="PF04932"/>
    </source>
</evidence>
<gene>
    <name evidence="7" type="ORF">Bun01g_29460</name>
</gene>
<feature type="transmembrane region" description="Helical" evidence="5">
    <location>
        <begin position="258"/>
        <end position="274"/>
    </location>
</feature>
<feature type="domain" description="O-antigen ligase-related" evidence="6">
    <location>
        <begin position="263"/>
        <end position="404"/>
    </location>
</feature>
<dbReference type="InterPro" id="IPR051533">
    <property type="entry name" value="WaaL-like"/>
</dbReference>
<feature type="transmembrane region" description="Helical" evidence="5">
    <location>
        <begin position="233"/>
        <end position="251"/>
    </location>
</feature>
<feature type="transmembrane region" description="Helical" evidence="5">
    <location>
        <begin position="430"/>
        <end position="451"/>
    </location>
</feature>
<dbReference type="EMBL" id="AP019724">
    <property type="protein sequence ID" value="BBK88576.1"/>
    <property type="molecule type" value="Genomic_DNA"/>
</dbReference>
<comment type="subcellular location">
    <subcellularLocation>
        <location evidence="1">Membrane</location>
        <topology evidence="1">Multi-pass membrane protein</topology>
    </subcellularLocation>
</comment>